<evidence type="ECO:0000313" key="2">
    <source>
        <dbReference type="WBParaSite" id="sdigi.contig46.g2835.t1"/>
    </source>
</evidence>
<evidence type="ECO:0000313" key="1">
    <source>
        <dbReference type="Proteomes" id="UP000887581"/>
    </source>
</evidence>
<name>A0A915PYM8_9BILA</name>
<dbReference type="Proteomes" id="UP000887581">
    <property type="component" value="Unplaced"/>
</dbReference>
<protein>
    <submittedName>
        <fullName evidence="2">Fibronectin type-III domain-containing protein</fullName>
    </submittedName>
</protein>
<organism evidence="1 2">
    <name type="scientific">Setaria digitata</name>
    <dbReference type="NCBI Taxonomy" id="48799"/>
    <lineage>
        <taxon>Eukaryota</taxon>
        <taxon>Metazoa</taxon>
        <taxon>Ecdysozoa</taxon>
        <taxon>Nematoda</taxon>
        <taxon>Chromadorea</taxon>
        <taxon>Rhabditida</taxon>
        <taxon>Spirurina</taxon>
        <taxon>Spiruromorpha</taxon>
        <taxon>Filarioidea</taxon>
        <taxon>Setariidae</taxon>
        <taxon>Setaria</taxon>
    </lineage>
</organism>
<reference evidence="2" key="1">
    <citation type="submission" date="2022-11" db="UniProtKB">
        <authorList>
            <consortium name="WormBaseParasite"/>
        </authorList>
    </citation>
    <scope>IDENTIFICATION</scope>
</reference>
<accession>A0A915PYM8</accession>
<keyword evidence="1" id="KW-1185">Reference proteome</keyword>
<proteinExistence type="predicted"/>
<dbReference type="WBParaSite" id="sdigi.contig46.g2835.t1">
    <property type="protein sequence ID" value="sdigi.contig46.g2835.t1"/>
    <property type="gene ID" value="sdigi.contig46.g2835"/>
</dbReference>
<sequence>MHCQASATRFPPTIYLKVKKPVITLCVLEVGSHYVTLVWNASLSVRAKDRVRFFVVVRDEHGVTRRTIQLAVYNPWHTYNIMRLNAAEVHATAFFIFIIAKFSFAKLRGVWQLF</sequence>
<dbReference type="AlphaFoldDB" id="A0A915PYM8"/>